<gene>
    <name evidence="2" type="ORF">SAMN04487860_11389</name>
</gene>
<evidence type="ECO:0000313" key="2">
    <source>
        <dbReference type="EMBL" id="SHM77808.1"/>
    </source>
</evidence>
<evidence type="ECO:0000256" key="1">
    <source>
        <dbReference type="SAM" id="SignalP"/>
    </source>
</evidence>
<evidence type="ECO:0000313" key="3">
    <source>
        <dbReference type="Proteomes" id="UP000184394"/>
    </source>
</evidence>
<reference evidence="2 3" key="1">
    <citation type="submission" date="2016-11" db="EMBL/GenBank/DDBJ databases">
        <authorList>
            <person name="Jaros S."/>
            <person name="Januszkiewicz K."/>
            <person name="Wedrychowicz H."/>
        </authorList>
    </citation>
    <scope>NUCLEOTIDE SEQUENCE [LARGE SCALE GENOMIC DNA]</scope>
    <source>
        <strain evidence="2 3">Y1</strain>
    </source>
</reference>
<keyword evidence="1" id="KW-0732">Signal</keyword>
<dbReference type="OrthoDB" id="9932104at2"/>
<feature type="signal peptide" evidence="1">
    <location>
        <begin position="1"/>
        <end position="23"/>
    </location>
</feature>
<dbReference type="RefSeq" id="WP_072951935.1">
    <property type="nucleotide sequence ID" value="NZ_FRCT01000013.1"/>
</dbReference>
<name>A0A1M7LIJ5_RUMFL</name>
<organism evidence="2 3">
    <name type="scientific">Ruminococcus flavefaciens</name>
    <dbReference type="NCBI Taxonomy" id="1265"/>
    <lineage>
        <taxon>Bacteria</taxon>
        <taxon>Bacillati</taxon>
        <taxon>Bacillota</taxon>
        <taxon>Clostridia</taxon>
        <taxon>Eubacteriales</taxon>
        <taxon>Oscillospiraceae</taxon>
        <taxon>Ruminococcus</taxon>
    </lineage>
</organism>
<proteinExistence type="predicted"/>
<sequence>MNNKYNAAALAFALLATSSAAMSADNTSSQPMLTAQAAANENVKAVAANQAAKPINIGFNRKYRVNKPFIAIKNGFIKKEDAEKNVVAALNLNNAVKMYKVGEIVYLNKLGYDMYGFDLKPYINKLTLIAR</sequence>
<accession>A0A1M7LIJ5</accession>
<dbReference type="EMBL" id="FRCT01000013">
    <property type="protein sequence ID" value="SHM77808.1"/>
    <property type="molecule type" value="Genomic_DNA"/>
</dbReference>
<feature type="chain" id="PRO_5038664939" evidence="1">
    <location>
        <begin position="24"/>
        <end position="131"/>
    </location>
</feature>
<dbReference type="Proteomes" id="UP000184394">
    <property type="component" value="Unassembled WGS sequence"/>
</dbReference>
<protein>
    <submittedName>
        <fullName evidence="2">Uncharacterized protein</fullName>
    </submittedName>
</protein>
<dbReference type="AlphaFoldDB" id="A0A1M7LIJ5"/>